<keyword evidence="2" id="KW-1185">Reference proteome</keyword>
<organism evidence="1 2">
    <name type="scientific">Smallanthus sonchifolius</name>
    <dbReference type="NCBI Taxonomy" id="185202"/>
    <lineage>
        <taxon>Eukaryota</taxon>
        <taxon>Viridiplantae</taxon>
        <taxon>Streptophyta</taxon>
        <taxon>Embryophyta</taxon>
        <taxon>Tracheophyta</taxon>
        <taxon>Spermatophyta</taxon>
        <taxon>Magnoliopsida</taxon>
        <taxon>eudicotyledons</taxon>
        <taxon>Gunneridae</taxon>
        <taxon>Pentapetalae</taxon>
        <taxon>asterids</taxon>
        <taxon>campanulids</taxon>
        <taxon>Asterales</taxon>
        <taxon>Asteraceae</taxon>
        <taxon>Asteroideae</taxon>
        <taxon>Heliantheae alliance</taxon>
        <taxon>Millerieae</taxon>
        <taxon>Smallanthus</taxon>
    </lineage>
</organism>
<dbReference type="Proteomes" id="UP001056120">
    <property type="component" value="Linkage Group LG12"/>
</dbReference>
<dbReference type="EMBL" id="CM042029">
    <property type="protein sequence ID" value="KAI3795379.1"/>
    <property type="molecule type" value="Genomic_DNA"/>
</dbReference>
<sequence length="82" mass="9705">MVAEDQRVMAEDQWRARSQNKPIETIPICFLKPPIDKNPKPQGVGFHDIYRRRSDESGTSWIYLAYDLWYRRWNKAFAGVSC</sequence>
<gene>
    <name evidence="1" type="ORF">L1987_38031</name>
</gene>
<accession>A0ACB9HI26</accession>
<evidence type="ECO:0000313" key="2">
    <source>
        <dbReference type="Proteomes" id="UP001056120"/>
    </source>
</evidence>
<protein>
    <submittedName>
        <fullName evidence="1">Uncharacterized protein</fullName>
    </submittedName>
</protein>
<evidence type="ECO:0000313" key="1">
    <source>
        <dbReference type="EMBL" id="KAI3795379.1"/>
    </source>
</evidence>
<reference evidence="2" key="1">
    <citation type="journal article" date="2022" name="Mol. Ecol. Resour.">
        <title>The genomes of chicory, endive, great burdock and yacon provide insights into Asteraceae palaeo-polyploidization history and plant inulin production.</title>
        <authorList>
            <person name="Fan W."/>
            <person name="Wang S."/>
            <person name="Wang H."/>
            <person name="Wang A."/>
            <person name="Jiang F."/>
            <person name="Liu H."/>
            <person name="Zhao H."/>
            <person name="Xu D."/>
            <person name="Zhang Y."/>
        </authorList>
    </citation>
    <scope>NUCLEOTIDE SEQUENCE [LARGE SCALE GENOMIC DNA]</scope>
    <source>
        <strain evidence="2">cv. Yunnan</strain>
    </source>
</reference>
<proteinExistence type="predicted"/>
<comment type="caution">
    <text evidence="1">The sequence shown here is derived from an EMBL/GenBank/DDBJ whole genome shotgun (WGS) entry which is preliminary data.</text>
</comment>
<name>A0ACB9HI26_9ASTR</name>
<reference evidence="1 2" key="2">
    <citation type="journal article" date="2022" name="Mol. Ecol. Resour.">
        <title>The genomes of chicory, endive, great burdock and yacon provide insights into Asteraceae paleo-polyploidization history and plant inulin production.</title>
        <authorList>
            <person name="Fan W."/>
            <person name="Wang S."/>
            <person name="Wang H."/>
            <person name="Wang A."/>
            <person name="Jiang F."/>
            <person name="Liu H."/>
            <person name="Zhao H."/>
            <person name="Xu D."/>
            <person name="Zhang Y."/>
        </authorList>
    </citation>
    <scope>NUCLEOTIDE SEQUENCE [LARGE SCALE GENOMIC DNA]</scope>
    <source>
        <strain evidence="2">cv. Yunnan</strain>
        <tissue evidence="1">Leaves</tissue>
    </source>
</reference>